<feature type="domain" description="PTS EIIA type-4" evidence="6">
    <location>
        <begin position="563"/>
        <end position="697"/>
    </location>
</feature>
<name>A0A9X7J3J6_9FIRM</name>
<organism evidence="8 9">
    <name type="scientific">Neomoorella stamsii</name>
    <dbReference type="NCBI Taxonomy" id="1266720"/>
    <lineage>
        <taxon>Bacteria</taxon>
        <taxon>Bacillati</taxon>
        <taxon>Bacillota</taxon>
        <taxon>Clostridia</taxon>
        <taxon>Neomoorellales</taxon>
        <taxon>Neomoorellaceae</taxon>
        <taxon>Neomoorella</taxon>
    </lineage>
</organism>
<keyword evidence="2" id="KW-0547">Nucleotide-binding</keyword>
<evidence type="ECO:0000313" key="9">
    <source>
        <dbReference type="Proteomes" id="UP000239430"/>
    </source>
</evidence>
<dbReference type="GO" id="GO:0003677">
    <property type="term" value="F:DNA binding"/>
    <property type="evidence" value="ECO:0007669"/>
    <property type="project" value="UniProtKB-KW"/>
</dbReference>
<feature type="domain" description="PRD" evidence="7">
    <location>
        <begin position="455"/>
        <end position="560"/>
    </location>
</feature>
<evidence type="ECO:0000259" key="5">
    <source>
        <dbReference type="PROSITE" id="PS50045"/>
    </source>
</evidence>
<evidence type="ECO:0000313" key="8">
    <source>
        <dbReference type="EMBL" id="PRR74374.1"/>
    </source>
</evidence>
<evidence type="ECO:0000259" key="6">
    <source>
        <dbReference type="PROSITE" id="PS51096"/>
    </source>
</evidence>
<dbReference type="Gene3D" id="3.40.50.300">
    <property type="entry name" value="P-loop containing nucleotide triphosphate hydrolases"/>
    <property type="match status" value="1"/>
</dbReference>
<dbReference type="Gene3D" id="3.40.50.510">
    <property type="entry name" value="Phosphotransferase system, mannose-type IIA component"/>
    <property type="match status" value="1"/>
</dbReference>
<accession>A0A9X7J3J6</accession>
<dbReference type="Gene3D" id="1.10.1790.10">
    <property type="entry name" value="PRD domain"/>
    <property type="match status" value="2"/>
</dbReference>
<dbReference type="GO" id="GO:0016740">
    <property type="term" value="F:transferase activity"/>
    <property type="evidence" value="ECO:0007669"/>
    <property type="project" value="UniProtKB-KW"/>
</dbReference>
<dbReference type="CDD" id="cd00009">
    <property type="entry name" value="AAA"/>
    <property type="match status" value="1"/>
</dbReference>
<dbReference type="GO" id="GO:0009401">
    <property type="term" value="P:phosphoenolpyruvate-dependent sugar phosphotransferase system"/>
    <property type="evidence" value="ECO:0007669"/>
    <property type="project" value="InterPro"/>
</dbReference>
<dbReference type="SUPFAM" id="SSF63520">
    <property type="entry name" value="PTS-regulatory domain, PRD"/>
    <property type="match status" value="2"/>
</dbReference>
<reference evidence="8 9" key="1">
    <citation type="submission" date="2018-03" db="EMBL/GenBank/DDBJ databases">
        <title>Genome sequence of Moorella stamsii DSM 26217.</title>
        <authorList>
            <person name="Poehlein A."/>
            <person name="Daniel R."/>
        </authorList>
    </citation>
    <scope>NUCLEOTIDE SEQUENCE [LARGE SCALE GENOMIC DNA]</scope>
    <source>
        <strain evidence="9">DSM 26217</strain>
    </source>
</reference>
<dbReference type="InterPro" id="IPR004701">
    <property type="entry name" value="PTS_EIIA_man-typ"/>
</dbReference>
<dbReference type="PROSITE" id="PS50045">
    <property type="entry name" value="SIGMA54_INTERACT_4"/>
    <property type="match status" value="1"/>
</dbReference>
<dbReference type="EMBL" id="PVXL01000031">
    <property type="protein sequence ID" value="PRR74374.1"/>
    <property type="molecule type" value="Genomic_DNA"/>
</dbReference>
<keyword evidence="9" id="KW-1185">Reference proteome</keyword>
<evidence type="ECO:0000259" key="7">
    <source>
        <dbReference type="PROSITE" id="PS51372"/>
    </source>
</evidence>
<dbReference type="RefSeq" id="WP_054936027.1">
    <property type="nucleotide sequence ID" value="NZ_PVXL01000031.1"/>
</dbReference>
<evidence type="ECO:0000256" key="1">
    <source>
        <dbReference type="ARBA" id="ARBA00022679"/>
    </source>
</evidence>
<dbReference type="Pfam" id="PF00158">
    <property type="entry name" value="Sigma54_activat"/>
    <property type="match status" value="1"/>
</dbReference>
<dbReference type="InterPro" id="IPR036634">
    <property type="entry name" value="PRD_sf"/>
</dbReference>
<keyword evidence="4" id="KW-0238">DNA-binding</keyword>
<evidence type="ECO:0000256" key="2">
    <source>
        <dbReference type="ARBA" id="ARBA00022741"/>
    </source>
</evidence>
<evidence type="ECO:0000256" key="3">
    <source>
        <dbReference type="ARBA" id="ARBA00022840"/>
    </source>
</evidence>
<dbReference type="InterPro" id="IPR011608">
    <property type="entry name" value="PRD"/>
</dbReference>
<dbReference type="SMART" id="SM00382">
    <property type="entry name" value="AAA"/>
    <property type="match status" value="1"/>
</dbReference>
<dbReference type="InterPro" id="IPR003593">
    <property type="entry name" value="AAA+_ATPase"/>
</dbReference>
<dbReference type="Pfam" id="PF03610">
    <property type="entry name" value="EIIA-man"/>
    <property type="match status" value="1"/>
</dbReference>
<dbReference type="Proteomes" id="UP000239430">
    <property type="component" value="Unassembled WGS sequence"/>
</dbReference>
<dbReference type="GO" id="GO:0016020">
    <property type="term" value="C:membrane"/>
    <property type="evidence" value="ECO:0007669"/>
    <property type="project" value="InterPro"/>
</dbReference>
<comment type="caution">
    <text evidence="8">The sequence shown here is derived from an EMBL/GenBank/DDBJ whole genome shotgun (WGS) entry which is preliminary data.</text>
</comment>
<dbReference type="InterPro" id="IPR002078">
    <property type="entry name" value="Sigma_54_int"/>
</dbReference>
<dbReference type="GO" id="GO:0006355">
    <property type="term" value="P:regulation of DNA-templated transcription"/>
    <property type="evidence" value="ECO:0007669"/>
    <property type="project" value="InterPro"/>
</dbReference>
<sequence>MERKKKVLLALARLCQEKAPAGQLEIGFTAQEVAQEAGITRSNASGDLNYLVKEGLVVKFPGRPVRFVTRQYWEESKARNGREDTGRMAVQEIEMNPFASLLGWNSSLKVAVEQARAALLYPPHGLHTLLIGPTGSGKTLFARTMFRYAQTLGRVTGQAQLVTFNCADYAHNPQLLMSHLFGHVKGAFTGATQEKPGLVDAAHKSILFLDEIHRLPPEGQEMLFYLMDNGQYRRLGETGSYRSCTTLVIGATTADPHSSLLATFYRRFPVVINIPALAERPLAERLLLLKQLLANESRQIGRPLKVTADAIRALLLYDCPGNIGQLFNDIRLTCARAFLDATSKGTREVVITAASLPPHVRPRSAAEENYLQELAGLVLEEEWYIEPDEAGVIAACQVPDLYTLLEKEREAKGVEGIKSEAQWKRARQALEEYYHRYLKETVQDWKNARLRLARLVGQDTIVLAQEAIKIAREDLPGQVDTSTFLALALHLNACRQRLKTGQEIINPYLEEIAKEYPREIEVARKVMALIEKRLNLALPPDEAGFLAMLFRAGRQGKEPAGEPVGVVVMAHGSRTATSMAEVANKLVGTSAALALDVPLEGEPQQWLIEATRVVRQADRGRGVLLLVDMEPLISWGEIIAKRTGLKIHILDNVTTAMVIEAVRKASRFPLHELVAEIGRYHYPEEYWPLEGQGNKIIIATCLTGEGAARRIKAMIREWLGDREEINIVTVNMNGQVIGSGMGWQALKGKGKLVAVIGSVDLKILDVPFISLEEWLLGQGRRRLQELLQLPAGELEITPQELEAVLAQYLRFLDPGKMLNLCSQITRQLSQSLGRQLLPHHIINLTVHLSCLVERLQAGEQGSFWPGEEEIKRRYPREWLAVAEALASLEKNFNITIPAGEIAFVVQFLQET</sequence>
<dbReference type="PANTHER" id="PTHR32071">
    <property type="entry name" value="TRANSCRIPTIONAL REGULATORY PROTEIN"/>
    <property type="match status" value="1"/>
</dbReference>
<dbReference type="SUPFAM" id="SSF53062">
    <property type="entry name" value="PTS system fructose IIA component-like"/>
    <property type="match status" value="1"/>
</dbReference>
<dbReference type="GO" id="GO:0005524">
    <property type="term" value="F:ATP binding"/>
    <property type="evidence" value="ECO:0007669"/>
    <property type="project" value="UniProtKB-KW"/>
</dbReference>
<evidence type="ECO:0000256" key="4">
    <source>
        <dbReference type="ARBA" id="ARBA00023125"/>
    </source>
</evidence>
<dbReference type="PROSITE" id="PS51096">
    <property type="entry name" value="PTS_EIIA_TYPE_4"/>
    <property type="match status" value="1"/>
</dbReference>
<feature type="domain" description="Sigma-54 factor interaction" evidence="5">
    <location>
        <begin position="101"/>
        <end position="335"/>
    </location>
</feature>
<feature type="domain" description="PRD" evidence="7">
    <location>
        <begin position="812"/>
        <end position="911"/>
    </location>
</feature>
<dbReference type="PROSITE" id="PS51372">
    <property type="entry name" value="PRD_2"/>
    <property type="match status" value="2"/>
</dbReference>
<protein>
    <submittedName>
        <fullName evidence="8">Nitric oxide reductase transcription regulator NorR2</fullName>
    </submittedName>
</protein>
<gene>
    <name evidence="8" type="primary">norR2</name>
    <name evidence="8" type="ORF">MOST_11360</name>
</gene>
<dbReference type="AlphaFoldDB" id="A0A9X7J3J6"/>
<keyword evidence="3" id="KW-0067">ATP-binding</keyword>
<keyword evidence="1" id="KW-0808">Transferase</keyword>
<dbReference type="SUPFAM" id="SSF52540">
    <property type="entry name" value="P-loop containing nucleoside triphosphate hydrolases"/>
    <property type="match status" value="1"/>
</dbReference>
<dbReference type="InterPro" id="IPR027417">
    <property type="entry name" value="P-loop_NTPase"/>
</dbReference>
<dbReference type="Pfam" id="PF00874">
    <property type="entry name" value="PRD"/>
    <property type="match status" value="2"/>
</dbReference>
<proteinExistence type="predicted"/>
<dbReference type="InterPro" id="IPR036662">
    <property type="entry name" value="PTS_EIIA_man-typ_sf"/>
</dbReference>
<dbReference type="SUPFAM" id="SSF46785">
    <property type="entry name" value="Winged helix' DNA-binding domain"/>
    <property type="match status" value="1"/>
</dbReference>
<dbReference type="PANTHER" id="PTHR32071:SF90">
    <property type="entry name" value="TRANSCRIPTIONAL REGULATORY PROTEIN LEVR"/>
    <property type="match status" value="1"/>
</dbReference>
<dbReference type="InterPro" id="IPR036390">
    <property type="entry name" value="WH_DNA-bd_sf"/>
</dbReference>